<accession>A0AAV7AKI6</accession>
<feature type="transmembrane region" description="Helical" evidence="1">
    <location>
        <begin position="73"/>
        <end position="93"/>
    </location>
</feature>
<keyword evidence="1" id="KW-0812">Transmembrane</keyword>
<sequence>MLRVHSSLWLLWRSIDHEKNPQLIITRLHMDTLLESTSSMEPLMPEDSQLTLLIMFTVHDRTAQFLQGLPFGVFQLSWLSLLGVAATYTCLLVF</sequence>
<name>A0AAV7AKI6_ENGPU</name>
<proteinExistence type="predicted"/>
<dbReference type="EMBL" id="WNYA01000007">
    <property type="protein sequence ID" value="KAG8562044.1"/>
    <property type="molecule type" value="Genomic_DNA"/>
</dbReference>
<evidence type="ECO:0000313" key="3">
    <source>
        <dbReference type="Proteomes" id="UP000824782"/>
    </source>
</evidence>
<dbReference type="AlphaFoldDB" id="A0AAV7AKI6"/>
<comment type="caution">
    <text evidence="2">The sequence shown here is derived from an EMBL/GenBank/DDBJ whole genome shotgun (WGS) entry which is preliminary data.</text>
</comment>
<evidence type="ECO:0000256" key="1">
    <source>
        <dbReference type="SAM" id="Phobius"/>
    </source>
</evidence>
<organism evidence="2 3">
    <name type="scientific">Engystomops pustulosus</name>
    <name type="common">Tungara frog</name>
    <name type="synonym">Physalaemus pustulosus</name>
    <dbReference type="NCBI Taxonomy" id="76066"/>
    <lineage>
        <taxon>Eukaryota</taxon>
        <taxon>Metazoa</taxon>
        <taxon>Chordata</taxon>
        <taxon>Craniata</taxon>
        <taxon>Vertebrata</taxon>
        <taxon>Euteleostomi</taxon>
        <taxon>Amphibia</taxon>
        <taxon>Batrachia</taxon>
        <taxon>Anura</taxon>
        <taxon>Neobatrachia</taxon>
        <taxon>Hyloidea</taxon>
        <taxon>Leptodactylidae</taxon>
        <taxon>Leiuperinae</taxon>
        <taxon>Engystomops</taxon>
    </lineage>
</organism>
<keyword evidence="3" id="KW-1185">Reference proteome</keyword>
<keyword evidence="1" id="KW-0472">Membrane</keyword>
<gene>
    <name evidence="2" type="ORF">GDO81_015572</name>
</gene>
<keyword evidence="1" id="KW-1133">Transmembrane helix</keyword>
<dbReference type="Proteomes" id="UP000824782">
    <property type="component" value="Unassembled WGS sequence"/>
</dbReference>
<protein>
    <submittedName>
        <fullName evidence="2">Uncharacterized protein</fullName>
    </submittedName>
</protein>
<reference evidence="2" key="1">
    <citation type="thesis" date="2020" institute="ProQuest LLC" country="789 East Eisenhower Parkway, Ann Arbor, MI, USA">
        <title>Comparative Genomics and Chromosome Evolution.</title>
        <authorList>
            <person name="Mudd A.B."/>
        </authorList>
    </citation>
    <scope>NUCLEOTIDE SEQUENCE</scope>
    <source>
        <strain evidence="2">237g6f4</strain>
        <tissue evidence="2">Blood</tissue>
    </source>
</reference>
<evidence type="ECO:0000313" key="2">
    <source>
        <dbReference type="EMBL" id="KAG8562044.1"/>
    </source>
</evidence>